<keyword evidence="2" id="KW-1185">Reference proteome</keyword>
<organism evidence="1 2">
    <name type="scientific">Halarcobacter mediterraneus</name>
    <dbReference type="NCBI Taxonomy" id="2023153"/>
    <lineage>
        <taxon>Bacteria</taxon>
        <taxon>Pseudomonadati</taxon>
        <taxon>Campylobacterota</taxon>
        <taxon>Epsilonproteobacteria</taxon>
        <taxon>Campylobacterales</taxon>
        <taxon>Arcobacteraceae</taxon>
        <taxon>Halarcobacter</taxon>
    </lineage>
</organism>
<dbReference type="Proteomes" id="UP000289718">
    <property type="component" value="Unassembled WGS sequence"/>
</dbReference>
<accession>A0A4Q1AZC9</accession>
<evidence type="ECO:0000313" key="1">
    <source>
        <dbReference type="EMBL" id="RXK13129.1"/>
    </source>
</evidence>
<sequence length="161" mass="19547">MKNIFLSILVMNSLAFCHPHYFLDSKLEIKEDSIRNIWKFDRLNSRILMFEFDRNRNNKFEENEKKEFIKTHFKKLKSNNYNIFLADEEGEYLIKPENSNIVFENKKVQIIFDINHKLLKETTICLIDEKIYMAYRLEELKSSFNTEIQKSEYDYCVGVYK</sequence>
<reference evidence="1 2" key="1">
    <citation type="submission" date="2017-09" db="EMBL/GenBank/DDBJ databases">
        <title>Genomics of the genus Arcobacter.</title>
        <authorList>
            <person name="Perez-Cataluna A."/>
            <person name="Figueras M.J."/>
            <person name="Salas-Masso N."/>
        </authorList>
    </citation>
    <scope>NUCLEOTIDE SEQUENCE [LARGE SCALE GENOMIC DNA]</scope>
    <source>
        <strain evidence="1 2">F156-34</strain>
    </source>
</reference>
<dbReference type="OrthoDB" id="1679673at2"/>
<dbReference type="InterPro" id="IPR010412">
    <property type="entry name" value="DUF1007"/>
</dbReference>
<proteinExistence type="predicted"/>
<evidence type="ECO:0008006" key="3">
    <source>
        <dbReference type="Google" id="ProtNLM"/>
    </source>
</evidence>
<comment type="caution">
    <text evidence="1">The sequence shown here is derived from an EMBL/GenBank/DDBJ whole genome shotgun (WGS) entry which is preliminary data.</text>
</comment>
<name>A0A4Q1AZC9_9BACT</name>
<dbReference type="AlphaFoldDB" id="A0A4Q1AZC9"/>
<dbReference type="Pfam" id="PF06226">
    <property type="entry name" value="DUF1007"/>
    <property type="match status" value="1"/>
</dbReference>
<gene>
    <name evidence="1" type="ORF">CP965_04850</name>
</gene>
<evidence type="ECO:0000313" key="2">
    <source>
        <dbReference type="Proteomes" id="UP000289718"/>
    </source>
</evidence>
<dbReference type="RefSeq" id="WP_129060949.1">
    <property type="nucleotide sequence ID" value="NZ_NXIE01000002.1"/>
</dbReference>
<protein>
    <recommendedName>
        <fullName evidence="3">DUF1007 domain-containing protein</fullName>
    </recommendedName>
</protein>
<dbReference type="EMBL" id="NXIE01000002">
    <property type="protein sequence ID" value="RXK13129.1"/>
    <property type="molecule type" value="Genomic_DNA"/>
</dbReference>